<protein>
    <recommendedName>
        <fullName evidence="1">Metal-dependent carboxypeptidase</fullName>
        <ecNumber evidence="1">3.4.17.19</ecNumber>
    </recommendedName>
</protein>
<dbReference type="Gene3D" id="1.10.1370.30">
    <property type="match status" value="1"/>
</dbReference>
<dbReference type="CDD" id="cd06460">
    <property type="entry name" value="M32_Taq"/>
    <property type="match status" value="1"/>
</dbReference>
<dbReference type="Pfam" id="PF02074">
    <property type="entry name" value="Peptidase_M32"/>
    <property type="match status" value="1"/>
</dbReference>
<comment type="similarity">
    <text evidence="1">Belongs to the peptidase M32 family.</text>
</comment>
<dbReference type="KEGG" id="sawl:NGM29_03885"/>
<organism evidence="4 5">
    <name type="scientific">Natronosalvus rutilus</name>
    <dbReference type="NCBI Taxonomy" id="2953753"/>
    <lineage>
        <taxon>Archaea</taxon>
        <taxon>Methanobacteriati</taxon>
        <taxon>Methanobacteriota</taxon>
        <taxon>Stenosarchaea group</taxon>
        <taxon>Halobacteria</taxon>
        <taxon>Halobacteriales</taxon>
        <taxon>Natrialbaceae</taxon>
        <taxon>Natronosalvus</taxon>
    </lineage>
</organism>
<feature type="binding site" evidence="2">
    <location>
        <position position="313"/>
    </location>
    <ligand>
        <name>Zn(2+)</name>
        <dbReference type="ChEBI" id="CHEBI:29105"/>
        <note>catalytic</note>
    </ligand>
</feature>
<keyword evidence="1" id="KW-0378">Hydrolase</keyword>
<feature type="active site" description="Proton donor/acceptor" evidence="3">
    <location>
        <position position="284"/>
    </location>
</feature>
<comment type="cofactor">
    <cofactor evidence="2">
        <name>Zn(2+)</name>
        <dbReference type="ChEBI" id="CHEBI:29105"/>
    </cofactor>
    <text evidence="2">Binds 1 zinc ion per subunit.</text>
</comment>
<feature type="binding site" evidence="2">
    <location>
        <position position="283"/>
    </location>
    <ligand>
        <name>Zn(2+)</name>
        <dbReference type="ChEBI" id="CHEBI:29105"/>
        <note>catalytic</note>
    </ligand>
</feature>
<dbReference type="PROSITE" id="PS52034">
    <property type="entry name" value="PEPTIDASE_M32"/>
    <property type="match status" value="1"/>
</dbReference>
<dbReference type="PANTHER" id="PTHR34217:SF1">
    <property type="entry name" value="CARBOXYPEPTIDASE 1"/>
    <property type="match status" value="1"/>
</dbReference>
<dbReference type="GeneID" id="73289157"/>
<dbReference type="EMBL" id="CP100355">
    <property type="protein sequence ID" value="UTF54430.1"/>
    <property type="molecule type" value="Genomic_DNA"/>
</dbReference>
<dbReference type="PANTHER" id="PTHR34217">
    <property type="entry name" value="METAL-DEPENDENT CARBOXYPEPTIDASE"/>
    <property type="match status" value="1"/>
</dbReference>
<comment type="function">
    <text evidence="1">Broad specificity carboxypetidase that releases amino acids sequentially from the C-terminus, including neutral, aromatic, polar and basic residues.</text>
</comment>
<dbReference type="RefSeq" id="WP_254159088.1">
    <property type="nucleotide sequence ID" value="NZ_CP100355.1"/>
</dbReference>
<keyword evidence="1 2" id="KW-0479">Metal-binding</keyword>
<comment type="catalytic activity">
    <reaction evidence="1">
        <text>Release of a C-terminal amino acid with broad specificity, except for -Pro.</text>
        <dbReference type="EC" id="3.4.17.19"/>
    </reaction>
</comment>
<evidence type="ECO:0000313" key="4">
    <source>
        <dbReference type="EMBL" id="UTF54430.1"/>
    </source>
</evidence>
<dbReference type="PRINTS" id="PR00998">
    <property type="entry name" value="CRBOXYPTASET"/>
</dbReference>
<keyword evidence="5" id="KW-1185">Reference proteome</keyword>
<keyword evidence="2" id="KW-0862">Zinc</keyword>
<feature type="binding site" evidence="2">
    <location>
        <position position="287"/>
    </location>
    <ligand>
        <name>Zn(2+)</name>
        <dbReference type="ChEBI" id="CHEBI:29105"/>
        <note>catalytic</note>
    </ligand>
</feature>
<dbReference type="SUPFAM" id="SSF55486">
    <property type="entry name" value="Metalloproteases ('zincins'), catalytic domain"/>
    <property type="match status" value="1"/>
</dbReference>
<accession>A0A9E7SVE7</accession>
<dbReference type="GO" id="GO:0046872">
    <property type="term" value="F:metal ion binding"/>
    <property type="evidence" value="ECO:0007669"/>
    <property type="project" value="UniProtKB-KW"/>
</dbReference>
<dbReference type="EC" id="3.4.17.19" evidence="1"/>
<gene>
    <name evidence="4" type="ORF">NGM29_03885</name>
</gene>
<evidence type="ECO:0000256" key="2">
    <source>
        <dbReference type="PIRSR" id="PIRSR006615-1"/>
    </source>
</evidence>
<keyword evidence="1" id="KW-0482">Metalloprotease</keyword>
<sequence length="517" mass="58588">MATVDETAIDPSDAYDRLLERSEKLTNLRMASMALGWDQRVMMPEGGTPARAGQLSTLSSLGHELLTADEVATWLEALESDGVTRDTGNAESADGLTDEQAAVVRELRREHDRAVDVPADLIERLTAHQAETQQVWQEAKAADDFERFAPALEELIALHRERAAAIDPAENPYRVLYEDSLPYLPLETVERIFDELREHLVPLIDEIQDRGRELPTPFAGHTYDEETQMALSEAVLDVLGYDRTHGRLDTAPHPFMSGNQFDARITTRFREDDPLDALTATIHEFGHATYQLGLPKDQYGTPLGSSLSSGVHESQSRFWENHVGRTRAFWELILPTVKEHFPHLEDVTVDEAYAAVNRIYPDNLIRVEADELTYHLHVILRCEIDRAFVEGDLDIVDIPEVWNDKMDDYLGVRPKTDAEGCLQDTHWSYGFAGFQGYTIGSVLAAQLDAAMREDLEVDALVREGEFDPLREWMTEHVHRHGQRYPTEELIEVATGEPLTAEYFLEYVDEKFRALYGL</sequence>
<dbReference type="Proteomes" id="UP001056855">
    <property type="component" value="Chromosome"/>
</dbReference>
<dbReference type="GO" id="GO:0004181">
    <property type="term" value="F:metallocarboxypeptidase activity"/>
    <property type="evidence" value="ECO:0007669"/>
    <property type="project" value="UniProtKB-UniRule"/>
</dbReference>
<evidence type="ECO:0000256" key="1">
    <source>
        <dbReference type="PIRNR" id="PIRNR006615"/>
    </source>
</evidence>
<dbReference type="GO" id="GO:0006508">
    <property type="term" value="P:proteolysis"/>
    <property type="evidence" value="ECO:0007669"/>
    <property type="project" value="UniProtKB-UniRule"/>
</dbReference>
<dbReference type="PIRSF" id="PIRSF006615">
    <property type="entry name" value="Zn_crbxpep_Taq"/>
    <property type="match status" value="1"/>
</dbReference>
<keyword evidence="1" id="KW-0645">Protease</keyword>
<dbReference type="InterPro" id="IPR001333">
    <property type="entry name" value="Peptidase_M32_Taq"/>
</dbReference>
<name>A0A9E7SVE7_9EURY</name>
<reference evidence="4" key="1">
    <citation type="submission" date="2022-06" db="EMBL/GenBank/DDBJ databases">
        <title>Diverse halophilic archaea isolated from saline environments.</title>
        <authorList>
            <person name="Cui H.-L."/>
        </authorList>
    </citation>
    <scope>NUCLEOTIDE SEQUENCE</scope>
    <source>
        <strain evidence="4">WLHS1</strain>
    </source>
</reference>
<proteinExistence type="inferred from homology"/>
<evidence type="ECO:0000256" key="3">
    <source>
        <dbReference type="PIRSR" id="PIRSR006615-2"/>
    </source>
</evidence>
<dbReference type="AlphaFoldDB" id="A0A9E7SVE7"/>
<evidence type="ECO:0000313" key="5">
    <source>
        <dbReference type="Proteomes" id="UP001056855"/>
    </source>
</evidence>
<keyword evidence="1 4" id="KW-0121">Carboxypeptidase</keyword>